<dbReference type="Pfam" id="PF05423">
    <property type="entry name" value="Mycobact_memb"/>
    <property type="match status" value="1"/>
</dbReference>
<evidence type="ECO:0000256" key="8">
    <source>
        <dbReference type="SAM" id="Phobius"/>
    </source>
</evidence>
<dbReference type="InterPro" id="IPR008693">
    <property type="entry name" value="MmpS"/>
</dbReference>
<keyword evidence="5 8" id="KW-1133">Transmembrane helix</keyword>
<comment type="subcellular location">
    <subcellularLocation>
        <location evidence="1">Cell membrane</location>
    </subcellularLocation>
</comment>
<accession>A0A2U3NK56</accession>
<evidence type="ECO:0000256" key="2">
    <source>
        <dbReference type="ARBA" id="ARBA00007531"/>
    </source>
</evidence>
<dbReference type="STRING" id="1841859.GCA_900157385_05352"/>
<reference evidence="9 10" key="1">
    <citation type="submission" date="2017-01" db="EMBL/GenBank/DDBJ databases">
        <authorList>
            <consortium name="Urmite Genomes"/>
        </authorList>
    </citation>
    <scope>NUCLEOTIDE SEQUENCE [LARGE SCALE GENOMIC DNA]</scope>
    <source>
        <strain evidence="9 10">AB308</strain>
    </source>
</reference>
<evidence type="ECO:0000313" key="10">
    <source>
        <dbReference type="Proteomes" id="UP000241595"/>
    </source>
</evidence>
<evidence type="ECO:0000256" key="6">
    <source>
        <dbReference type="ARBA" id="ARBA00023136"/>
    </source>
</evidence>
<dbReference type="GO" id="GO:0005886">
    <property type="term" value="C:plasma membrane"/>
    <property type="evidence" value="ECO:0007669"/>
    <property type="project" value="UniProtKB-SubCell"/>
</dbReference>
<evidence type="ECO:0000256" key="4">
    <source>
        <dbReference type="ARBA" id="ARBA00022692"/>
    </source>
</evidence>
<keyword evidence="6 8" id="KW-0472">Membrane</keyword>
<sequence>MAWRTPTGEEGKDFGVPMTMTEPRTEPLEKQGGAGSEGKNVVPQRARKKGLLARFWLVLTIAAVVAVSGFVVYRLHGVFGVHKGSFGGGTSGEVLDEFNAKTITLEVWGSPGSTATINYLDENSHPQQALNVPLPWSKILSSTKPGIPANLVAQGDGSWIACQFVVNNHDGHGDVIKAPNRSDSNETVNPFVYCLDKSA</sequence>
<dbReference type="Proteomes" id="UP000241595">
    <property type="component" value="Unassembled WGS sequence"/>
</dbReference>
<evidence type="ECO:0000313" key="9">
    <source>
        <dbReference type="EMBL" id="SPM31824.1"/>
    </source>
</evidence>
<dbReference type="AlphaFoldDB" id="A0A2U3NK56"/>
<gene>
    <name evidence="9" type="ORF">MTAB308_5349</name>
</gene>
<organism evidence="9 10">
    <name type="scientific">Mycobacterium terramassiliense</name>
    <dbReference type="NCBI Taxonomy" id="1841859"/>
    <lineage>
        <taxon>Bacteria</taxon>
        <taxon>Bacillati</taxon>
        <taxon>Actinomycetota</taxon>
        <taxon>Actinomycetes</taxon>
        <taxon>Mycobacteriales</taxon>
        <taxon>Mycobacteriaceae</taxon>
        <taxon>Mycobacterium</taxon>
    </lineage>
</organism>
<proteinExistence type="inferred from homology"/>
<evidence type="ECO:0000256" key="7">
    <source>
        <dbReference type="SAM" id="MobiDB-lite"/>
    </source>
</evidence>
<dbReference type="InterPro" id="IPR038468">
    <property type="entry name" value="MmpS_C"/>
</dbReference>
<name>A0A2U3NK56_9MYCO</name>
<feature type="transmembrane region" description="Helical" evidence="8">
    <location>
        <begin position="55"/>
        <end position="75"/>
    </location>
</feature>
<comment type="similarity">
    <text evidence="2">Belongs to the MmpS family.</text>
</comment>
<dbReference type="Gene3D" id="2.60.40.2880">
    <property type="entry name" value="MmpS1-5, C-terminal soluble domain"/>
    <property type="match status" value="1"/>
</dbReference>
<evidence type="ECO:0000256" key="1">
    <source>
        <dbReference type="ARBA" id="ARBA00004236"/>
    </source>
</evidence>
<evidence type="ECO:0000256" key="3">
    <source>
        <dbReference type="ARBA" id="ARBA00022475"/>
    </source>
</evidence>
<keyword evidence="4 8" id="KW-0812">Transmembrane</keyword>
<evidence type="ECO:0000256" key="5">
    <source>
        <dbReference type="ARBA" id="ARBA00022989"/>
    </source>
</evidence>
<keyword evidence="10" id="KW-1185">Reference proteome</keyword>
<dbReference type="EMBL" id="FTRV01000016">
    <property type="protein sequence ID" value="SPM31824.1"/>
    <property type="molecule type" value="Genomic_DNA"/>
</dbReference>
<keyword evidence="3" id="KW-1003">Cell membrane</keyword>
<protein>
    <submittedName>
        <fullName evidence="9">Membrane protein</fullName>
    </submittedName>
</protein>
<feature type="region of interest" description="Disordered" evidence="7">
    <location>
        <begin position="1"/>
        <end position="41"/>
    </location>
</feature>